<dbReference type="Proteomes" id="UP000886501">
    <property type="component" value="Unassembled WGS sequence"/>
</dbReference>
<proteinExistence type="predicted"/>
<evidence type="ECO:0000313" key="2">
    <source>
        <dbReference type="Proteomes" id="UP000886501"/>
    </source>
</evidence>
<accession>A0ACB6Z2Y1</accession>
<dbReference type="EMBL" id="MU118192">
    <property type="protein sequence ID" value="KAF9643725.1"/>
    <property type="molecule type" value="Genomic_DNA"/>
</dbReference>
<reference evidence="1" key="2">
    <citation type="journal article" date="2020" name="Nat. Commun.">
        <title>Large-scale genome sequencing of mycorrhizal fungi provides insights into the early evolution of symbiotic traits.</title>
        <authorList>
            <person name="Miyauchi S."/>
            <person name="Kiss E."/>
            <person name="Kuo A."/>
            <person name="Drula E."/>
            <person name="Kohler A."/>
            <person name="Sanchez-Garcia M."/>
            <person name="Morin E."/>
            <person name="Andreopoulos B."/>
            <person name="Barry K.W."/>
            <person name="Bonito G."/>
            <person name="Buee M."/>
            <person name="Carver A."/>
            <person name="Chen C."/>
            <person name="Cichocki N."/>
            <person name="Clum A."/>
            <person name="Culley D."/>
            <person name="Crous P.W."/>
            <person name="Fauchery L."/>
            <person name="Girlanda M."/>
            <person name="Hayes R.D."/>
            <person name="Keri Z."/>
            <person name="LaButti K."/>
            <person name="Lipzen A."/>
            <person name="Lombard V."/>
            <person name="Magnuson J."/>
            <person name="Maillard F."/>
            <person name="Murat C."/>
            <person name="Nolan M."/>
            <person name="Ohm R.A."/>
            <person name="Pangilinan J."/>
            <person name="Pereira M.F."/>
            <person name="Perotto S."/>
            <person name="Peter M."/>
            <person name="Pfister S."/>
            <person name="Riley R."/>
            <person name="Sitrit Y."/>
            <person name="Stielow J.B."/>
            <person name="Szollosi G."/>
            <person name="Zifcakova L."/>
            <person name="Stursova M."/>
            <person name="Spatafora J.W."/>
            <person name="Tedersoo L."/>
            <person name="Vaario L.M."/>
            <person name="Yamada A."/>
            <person name="Yan M."/>
            <person name="Wang P."/>
            <person name="Xu J."/>
            <person name="Bruns T."/>
            <person name="Baldrian P."/>
            <person name="Vilgalys R."/>
            <person name="Dunand C."/>
            <person name="Henrissat B."/>
            <person name="Grigoriev I.V."/>
            <person name="Hibbett D."/>
            <person name="Nagy L.G."/>
            <person name="Martin F.M."/>
        </authorList>
    </citation>
    <scope>NUCLEOTIDE SEQUENCE</scope>
    <source>
        <strain evidence="1">P2</strain>
    </source>
</reference>
<reference evidence="1" key="1">
    <citation type="submission" date="2019-10" db="EMBL/GenBank/DDBJ databases">
        <authorList>
            <consortium name="DOE Joint Genome Institute"/>
            <person name="Kuo A."/>
            <person name="Miyauchi S."/>
            <person name="Kiss E."/>
            <person name="Drula E."/>
            <person name="Kohler A."/>
            <person name="Sanchez-Garcia M."/>
            <person name="Andreopoulos B."/>
            <person name="Barry K.W."/>
            <person name="Bonito G."/>
            <person name="Buee M."/>
            <person name="Carver A."/>
            <person name="Chen C."/>
            <person name="Cichocki N."/>
            <person name="Clum A."/>
            <person name="Culley D."/>
            <person name="Crous P.W."/>
            <person name="Fauchery L."/>
            <person name="Girlanda M."/>
            <person name="Hayes R."/>
            <person name="Keri Z."/>
            <person name="Labutti K."/>
            <person name="Lipzen A."/>
            <person name="Lombard V."/>
            <person name="Magnuson J."/>
            <person name="Maillard F."/>
            <person name="Morin E."/>
            <person name="Murat C."/>
            <person name="Nolan M."/>
            <person name="Ohm R."/>
            <person name="Pangilinan J."/>
            <person name="Pereira M."/>
            <person name="Perotto S."/>
            <person name="Peter M."/>
            <person name="Riley R."/>
            <person name="Sitrit Y."/>
            <person name="Stielow B."/>
            <person name="Szollosi G."/>
            <person name="Zifcakova L."/>
            <person name="Stursova M."/>
            <person name="Spatafora J.W."/>
            <person name="Tedersoo L."/>
            <person name="Vaario L.-M."/>
            <person name="Yamada A."/>
            <person name="Yan M."/>
            <person name="Wang P."/>
            <person name="Xu J."/>
            <person name="Bruns T."/>
            <person name="Baldrian P."/>
            <person name="Vilgalys R."/>
            <person name="Henrissat B."/>
            <person name="Grigoriev I.V."/>
            <person name="Hibbett D."/>
            <person name="Nagy L.G."/>
            <person name="Martin F.M."/>
        </authorList>
    </citation>
    <scope>NUCLEOTIDE SEQUENCE</scope>
    <source>
        <strain evidence="1">P2</strain>
    </source>
</reference>
<protein>
    <submittedName>
        <fullName evidence="1">Uncharacterized protein</fullName>
    </submittedName>
</protein>
<comment type="caution">
    <text evidence="1">The sequence shown here is derived from an EMBL/GenBank/DDBJ whole genome shotgun (WGS) entry which is preliminary data.</text>
</comment>
<gene>
    <name evidence="1" type="ORF">BDM02DRAFT_3123015</name>
</gene>
<sequence>MAGRTLLQLRLQNALHLKGQSLPYFYPSRCVCKLTNENSPLEEVAVARGGPPTLISYIGKVDLNDRFCIHSFAVTFSSRWVGSALCLSGQGMFPTCS</sequence>
<evidence type="ECO:0000313" key="1">
    <source>
        <dbReference type="EMBL" id="KAF9643725.1"/>
    </source>
</evidence>
<name>A0ACB6Z2Y1_THEGA</name>
<organism evidence="1 2">
    <name type="scientific">Thelephora ganbajun</name>
    <name type="common">Ganba fungus</name>
    <dbReference type="NCBI Taxonomy" id="370292"/>
    <lineage>
        <taxon>Eukaryota</taxon>
        <taxon>Fungi</taxon>
        <taxon>Dikarya</taxon>
        <taxon>Basidiomycota</taxon>
        <taxon>Agaricomycotina</taxon>
        <taxon>Agaricomycetes</taxon>
        <taxon>Thelephorales</taxon>
        <taxon>Thelephoraceae</taxon>
        <taxon>Thelephora</taxon>
    </lineage>
</organism>
<keyword evidence="2" id="KW-1185">Reference proteome</keyword>